<dbReference type="InterPro" id="IPR039425">
    <property type="entry name" value="RNA_pol_sigma-70-like"/>
</dbReference>
<dbReference type="NCBIfam" id="TIGR02985">
    <property type="entry name" value="Sig70_bacteroi1"/>
    <property type="match status" value="1"/>
</dbReference>
<comment type="caution">
    <text evidence="9">The sequence shown here is derived from an EMBL/GenBank/DDBJ whole genome shotgun (WGS) entry which is preliminary data.</text>
</comment>
<dbReference type="AlphaFoldDB" id="A0A2S9JGE6"/>
<dbReference type="EMBL" id="PVBS01000004">
    <property type="protein sequence ID" value="PRD52020.1"/>
    <property type="molecule type" value="Genomic_DNA"/>
</dbReference>
<keyword evidence="10" id="KW-1185">Reference proteome</keyword>
<keyword evidence="4 6" id="KW-0238">DNA-binding</keyword>
<dbReference type="Pfam" id="PF08281">
    <property type="entry name" value="Sigma70_r4_2"/>
    <property type="match status" value="1"/>
</dbReference>
<comment type="similarity">
    <text evidence="1 6">Belongs to the sigma-70 factor family. ECF subfamily.</text>
</comment>
<dbReference type="InterPro" id="IPR014327">
    <property type="entry name" value="RNA_pol_sigma70_bacteroid"/>
</dbReference>
<dbReference type="SUPFAM" id="SSF88659">
    <property type="entry name" value="Sigma3 and sigma4 domains of RNA polymerase sigma factors"/>
    <property type="match status" value="1"/>
</dbReference>
<evidence type="ECO:0000256" key="6">
    <source>
        <dbReference type="RuleBase" id="RU000716"/>
    </source>
</evidence>
<dbReference type="GO" id="GO:0003677">
    <property type="term" value="F:DNA binding"/>
    <property type="evidence" value="ECO:0007669"/>
    <property type="project" value="UniProtKB-KW"/>
</dbReference>
<feature type="domain" description="RNA polymerase sigma factor 70 region 4 type 2" evidence="8">
    <location>
        <begin position="149"/>
        <end position="193"/>
    </location>
</feature>
<evidence type="ECO:0000313" key="10">
    <source>
        <dbReference type="Proteomes" id="UP000238642"/>
    </source>
</evidence>
<proteinExistence type="inferred from homology"/>
<dbReference type="Gene3D" id="1.10.10.10">
    <property type="entry name" value="Winged helix-like DNA-binding domain superfamily/Winged helix DNA-binding domain"/>
    <property type="match status" value="1"/>
</dbReference>
<feature type="domain" description="RNA polymerase sigma-70 region 2" evidence="7">
    <location>
        <begin position="51"/>
        <end position="115"/>
    </location>
</feature>
<keyword evidence="2 6" id="KW-0805">Transcription regulation</keyword>
<protein>
    <recommendedName>
        <fullName evidence="6">RNA polymerase sigma factor</fullName>
    </recommendedName>
</protein>
<name>A0A2S9JGE6_9SPHI</name>
<dbReference type="Proteomes" id="UP000238642">
    <property type="component" value="Unassembled WGS sequence"/>
</dbReference>
<accession>A0A2S9JGE6</accession>
<evidence type="ECO:0000256" key="1">
    <source>
        <dbReference type="ARBA" id="ARBA00010641"/>
    </source>
</evidence>
<evidence type="ECO:0000259" key="8">
    <source>
        <dbReference type="Pfam" id="PF08281"/>
    </source>
</evidence>
<evidence type="ECO:0000256" key="4">
    <source>
        <dbReference type="ARBA" id="ARBA00023125"/>
    </source>
</evidence>
<dbReference type="InterPro" id="IPR036388">
    <property type="entry name" value="WH-like_DNA-bd_sf"/>
</dbReference>
<dbReference type="InterPro" id="IPR014284">
    <property type="entry name" value="RNA_pol_sigma-70_dom"/>
</dbReference>
<dbReference type="CDD" id="cd06171">
    <property type="entry name" value="Sigma70_r4"/>
    <property type="match status" value="1"/>
</dbReference>
<dbReference type="Pfam" id="PF04542">
    <property type="entry name" value="Sigma70_r2"/>
    <property type="match status" value="1"/>
</dbReference>
<evidence type="ECO:0000313" key="9">
    <source>
        <dbReference type="EMBL" id="PRD52020.1"/>
    </source>
</evidence>
<dbReference type="InterPro" id="IPR013249">
    <property type="entry name" value="RNA_pol_sigma70_r4_t2"/>
</dbReference>
<dbReference type="PANTHER" id="PTHR43133">
    <property type="entry name" value="RNA POLYMERASE ECF-TYPE SIGMA FACTO"/>
    <property type="match status" value="1"/>
</dbReference>
<dbReference type="InterPro" id="IPR013325">
    <property type="entry name" value="RNA_pol_sigma_r2"/>
</dbReference>
<dbReference type="PROSITE" id="PS01063">
    <property type="entry name" value="SIGMA70_ECF"/>
    <property type="match status" value="1"/>
</dbReference>
<dbReference type="NCBIfam" id="TIGR02937">
    <property type="entry name" value="sigma70-ECF"/>
    <property type="match status" value="1"/>
</dbReference>
<dbReference type="PANTHER" id="PTHR43133:SF46">
    <property type="entry name" value="RNA POLYMERASE SIGMA-70 FACTOR ECF SUBFAMILY"/>
    <property type="match status" value="1"/>
</dbReference>
<dbReference type="InterPro" id="IPR007627">
    <property type="entry name" value="RNA_pol_sigma70_r2"/>
</dbReference>
<dbReference type="GO" id="GO:0006352">
    <property type="term" value="P:DNA-templated transcription initiation"/>
    <property type="evidence" value="ECO:0007669"/>
    <property type="project" value="InterPro"/>
</dbReference>
<keyword evidence="5 6" id="KW-0804">Transcription</keyword>
<dbReference type="Gene3D" id="1.10.1740.10">
    <property type="match status" value="1"/>
</dbReference>
<gene>
    <name evidence="9" type="ORF">C5749_17135</name>
</gene>
<evidence type="ECO:0000256" key="2">
    <source>
        <dbReference type="ARBA" id="ARBA00023015"/>
    </source>
</evidence>
<organism evidence="9 10">
    <name type="scientific">Sphingobacterium gobiense</name>
    <dbReference type="NCBI Taxonomy" id="1382456"/>
    <lineage>
        <taxon>Bacteria</taxon>
        <taxon>Pseudomonadati</taxon>
        <taxon>Bacteroidota</taxon>
        <taxon>Sphingobacteriia</taxon>
        <taxon>Sphingobacteriales</taxon>
        <taxon>Sphingobacteriaceae</taxon>
        <taxon>Sphingobacterium</taxon>
    </lineage>
</organism>
<dbReference type="GO" id="GO:0016987">
    <property type="term" value="F:sigma factor activity"/>
    <property type="evidence" value="ECO:0007669"/>
    <property type="project" value="UniProtKB-KW"/>
</dbReference>
<evidence type="ECO:0000256" key="3">
    <source>
        <dbReference type="ARBA" id="ARBA00023082"/>
    </source>
</evidence>
<dbReference type="OrthoDB" id="655312at2"/>
<reference evidence="9 10" key="1">
    <citation type="submission" date="2018-02" db="EMBL/GenBank/DDBJ databases">
        <title>The draft genome of Sphingobacterium gobiense H7.</title>
        <authorList>
            <person name="Li L."/>
            <person name="Liu L."/>
            <person name="Zhang X."/>
            <person name="Wang T."/>
            <person name="Liang L."/>
        </authorList>
    </citation>
    <scope>NUCLEOTIDE SEQUENCE [LARGE SCALE GENOMIC DNA]</scope>
    <source>
        <strain evidence="9 10">ACCC 05757</strain>
    </source>
</reference>
<dbReference type="InterPro" id="IPR000838">
    <property type="entry name" value="RNA_pol_sigma70_ECF_CS"/>
</dbReference>
<dbReference type="SUPFAM" id="SSF88946">
    <property type="entry name" value="Sigma2 domain of RNA polymerase sigma factors"/>
    <property type="match status" value="1"/>
</dbReference>
<evidence type="ECO:0000256" key="5">
    <source>
        <dbReference type="ARBA" id="ARBA00023163"/>
    </source>
</evidence>
<dbReference type="InterPro" id="IPR013324">
    <property type="entry name" value="RNA_pol_sigma_r3/r4-like"/>
</dbReference>
<evidence type="ECO:0000259" key="7">
    <source>
        <dbReference type="Pfam" id="PF04542"/>
    </source>
</evidence>
<keyword evidence="3 6" id="KW-0731">Sigma factor</keyword>
<sequence>MRGILSKFAILNVAQRVFDAVLFMAKSYNYSEEQATLLLLKQGNLDAFNTLYNEHGRKLFIHIQQMTKDEDATEELLQDVFMKVWDNRSGIDASRPFRPWLYTIARNTVYNYYRQVAKDHKIQEQLYLHFEDLYHLETDEDIRDKQEALLARALDTLTERRRTIFTLCKIEGKSYEEVASRLGISVSTVSNMMVKSNQQIRRFVQEHYDELLMILLAIHLV</sequence>